<gene>
    <name evidence="3" type="ORF">Zmor_012178</name>
</gene>
<sequence>MSKVNKSHKINLLQKELLTARKNANSLLELLTYCELLEQEADIVSLSAHRKVFSHFWLSFLRQLLPLRVYKRVLLMLEKSIIPFLNKPRLLIDFLTESYDKGGVYSLLSLSGLYVLITKYDLDYNDFYKKLYSLLDHQLFFMKHRHRFLALMDQCLSSPLLSASLVAAFIKRLCRLALRAPLSGVAVILPLIYNLLRRHPNTLPMIHRYKSAGEDCYDYQEVDPERSLAIESSLWELDALMNHYVPSLSKFAASFKEPFGVADYKIGEFLNHDYTKIIEEELKKKVKSVPLEFSTPSGLLTPAMPMWTLD</sequence>
<dbReference type="EMBL" id="JALNTZ010003812">
    <property type="protein sequence ID" value="KAJ3615942.1"/>
    <property type="molecule type" value="Genomic_DNA"/>
</dbReference>
<name>A0AA38HH45_9CUCU</name>
<comment type="caution">
    <text evidence="3">The sequence shown here is derived from an EMBL/GenBank/DDBJ whole genome shotgun (WGS) entry which is preliminary data.</text>
</comment>
<evidence type="ECO:0000259" key="2">
    <source>
        <dbReference type="Pfam" id="PF03914"/>
    </source>
</evidence>
<dbReference type="PANTHER" id="PTHR12455:SF0">
    <property type="entry name" value="NUCLEOLAR COMPLEX PROTEIN 4 HOMOLOG"/>
    <property type="match status" value="1"/>
</dbReference>
<dbReference type="AlphaFoldDB" id="A0AA38HH45"/>
<dbReference type="PANTHER" id="PTHR12455">
    <property type="entry name" value="NUCLEOLAR COMPLEX PROTEIN 4"/>
    <property type="match status" value="1"/>
</dbReference>
<feature type="domain" description="CCAAT-binding factor" evidence="2">
    <location>
        <begin position="106"/>
        <end position="252"/>
    </location>
</feature>
<keyword evidence="4" id="KW-1185">Reference proteome</keyword>
<dbReference type="InterPro" id="IPR027193">
    <property type="entry name" value="Noc4"/>
</dbReference>
<organism evidence="3 4">
    <name type="scientific">Zophobas morio</name>
    <dbReference type="NCBI Taxonomy" id="2755281"/>
    <lineage>
        <taxon>Eukaryota</taxon>
        <taxon>Metazoa</taxon>
        <taxon>Ecdysozoa</taxon>
        <taxon>Arthropoda</taxon>
        <taxon>Hexapoda</taxon>
        <taxon>Insecta</taxon>
        <taxon>Pterygota</taxon>
        <taxon>Neoptera</taxon>
        <taxon>Endopterygota</taxon>
        <taxon>Coleoptera</taxon>
        <taxon>Polyphaga</taxon>
        <taxon>Cucujiformia</taxon>
        <taxon>Tenebrionidae</taxon>
        <taxon>Zophobas</taxon>
    </lineage>
</organism>
<evidence type="ECO:0000256" key="1">
    <source>
        <dbReference type="ARBA" id="ARBA00007797"/>
    </source>
</evidence>
<dbReference type="GO" id="GO:0030692">
    <property type="term" value="C:Noc4p-Nop14p complex"/>
    <property type="evidence" value="ECO:0007669"/>
    <property type="project" value="TreeGrafter"/>
</dbReference>
<dbReference type="GO" id="GO:0032040">
    <property type="term" value="C:small-subunit processome"/>
    <property type="evidence" value="ECO:0007669"/>
    <property type="project" value="TreeGrafter"/>
</dbReference>
<protein>
    <recommendedName>
        <fullName evidence="2">CCAAT-binding factor domain-containing protein</fullName>
    </recommendedName>
</protein>
<reference evidence="3" key="1">
    <citation type="journal article" date="2023" name="G3 (Bethesda)">
        <title>Whole genome assemblies of Zophobas morio and Tenebrio molitor.</title>
        <authorList>
            <person name="Kaur S."/>
            <person name="Stinson S.A."/>
            <person name="diCenzo G.C."/>
        </authorList>
    </citation>
    <scope>NUCLEOTIDE SEQUENCE</scope>
    <source>
        <strain evidence="3">QUZm001</strain>
    </source>
</reference>
<evidence type="ECO:0000313" key="3">
    <source>
        <dbReference type="EMBL" id="KAJ3615942.1"/>
    </source>
</evidence>
<proteinExistence type="inferred from homology"/>
<accession>A0AA38HH45</accession>
<dbReference type="GO" id="GO:0042254">
    <property type="term" value="P:ribosome biogenesis"/>
    <property type="evidence" value="ECO:0007669"/>
    <property type="project" value="InterPro"/>
</dbReference>
<dbReference type="InterPro" id="IPR005612">
    <property type="entry name" value="CCAAT-binding_factor"/>
</dbReference>
<dbReference type="Pfam" id="PF03914">
    <property type="entry name" value="CBF"/>
    <property type="match status" value="1"/>
</dbReference>
<evidence type="ECO:0000313" key="4">
    <source>
        <dbReference type="Proteomes" id="UP001168821"/>
    </source>
</evidence>
<comment type="similarity">
    <text evidence="1">Belongs to the CBF/MAK21 family.</text>
</comment>
<dbReference type="Proteomes" id="UP001168821">
    <property type="component" value="Unassembled WGS sequence"/>
</dbReference>